<name>A9VVQ8_BACMK</name>
<evidence type="ECO:0000313" key="2">
    <source>
        <dbReference type="Proteomes" id="UP000002154"/>
    </source>
</evidence>
<evidence type="ECO:0000313" key="1">
    <source>
        <dbReference type="EMBL" id="ABY46873.1"/>
    </source>
</evidence>
<geneLocation type="plasmid" evidence="1 2">
    <name>pBWB404</name>
</geneLocation>
<dbReference type="AlphaFoldDB" id="A9VVQ8"/>
<sequence length="32" mass="4172">MKWKQKYNPKYLFYRMYSYIYKALDDISWSLK</sequence>
<reference evidence="1 2" key="1">
    <citation type="journal article" date="2008" name="Chem. Biol. Interact.">
        <title>Extending the Bacillus cereus group genomics to putative food-borne pathogens of different toxicity.</title>
        <authorList>
            <person name="Lapidus A."/>
            <person name="Goltsman E."/>
            <person name="Auger S."/>
            <person name="Galleron N."/>
            <person name="Segurens B."/>
            <person name="Dossat C."/>
            <person name="Land M.L."/>
            <person name="Broussolle V."/>
            <person name="Brillard J."/>
            <person name="Guinebretiere M.H."/>
            <person name="Sanchis V."/>
            <person name="Nguen-The C."/>
            <person name="Lereclus D."/>
            <person name="Richardson P."/>
            <person name="Wincker P."/>
            <person name="Weissenbach J."/>
            <person name="Ehrlich S.D."/>
            <person name="Sorokin A."/>
        </authorList>
    </citation>
    <scope>NUCLEOTIDE SEQUENCE [LARGE SCALE GENOMIC DNA]</scope>
    <source>
        <strain evidence="2">KBAB4</strain>
        <plasmid evidence="1 2">pBWB404</plasmid>
    </source>
</reference>
<dbReference type="Proteomes" id="UP000002154">
    <property type="component" value="Plasmid pBWB404"/>
</dbReference>
<protein>
    <submittedName>
        <fullName evidence="1">Uncharacterized protein</fullName>
    </submittedName>
</protein>
<organism evidence="1 2">
    <name type="scientific">Bacillus mycoides (strain KBAB4)</name>
    <name type="common">Bacillus weihenstephanensis</name>
    <dbReference type="NCBI Taxonomy" id="315730"/>
    <lineage>
        <taxon>Bacteria</taxon>
        <taxon>Bacillati</taxon>
        <taxon>Bacillota</taxon>
        <taxon>Bacilli</taxon>
        <taxon>Bacillales</taxon>
        <taxon>Bacillaceae</taxon>
        <taxon>Bacillus</taxon>
        <taxon>Bacillus cereus group</taxon>
    </lineage>
</organism>
<keyword evidence="1" id="KW-0614">Plasmid</keyword>
<gene>
    <name evidence="1" type="ordered locus">BcerKBAB4_5822</name>
</gene>
<dbReference type="KEGG" id="bwe:BcerKBAB4_5822"/>
<proteinExistence type="predicted"/>
<dbReference type="EMBL" id="CP000907">
    <property type="protein sequence ID" value="ABY46873.1"/>
    <property type="molecule type" value="Genomic_DNA"/>
</dbReference>
<accession>A9VVQ8</accession>
<dbReference type="HOGENOM" id="CLU_3388190_0_0_9"/>